<feature type="binding site" evidence="10">
    <location>
        <position position="1582"/>
    </location>
    <ligand>
        <name>ATP</name>
        <dbReference type="ChEBI" id="CHEBI:30616"/>
    </ligand>
</feature>
<dbReference type="PANTHER" id="PTHR24416">
    <property type="entry name" value="TYROSINE-PROTEIN KINASE RECEPTOR"/>
    <property type="match status" value="1"/>
</dbReference>
<dbReference type="InterPro" id="IPR008266">
    <property type="entry name" value="Tyr_kinase_AS"/>
</dbReference>
<feature type="domain" description="HYR" evidence="14">
    <location>
        <begin position="884"/>
        <end position="968"/>
    </location>
</feature>
<feature type="domain" description="Protein kinase" evidence="13">
    <location>
        <begin position="1549"/>
        <end position="1805"/>
    </location>
</feature>
<dbReference type="PROSITE" id="PS00109">
    <property type="entry name" value="PROTEIN_KINASE_TYR"/>
    <property type="match status" value="1"/>
</dbReference>
<dbReference type="eggNOG" id="KOG0196">
    <property type="taxonomic scope" value="Eukaryota"/>
</dbReference>
<feature type="domain" description="Apple" evidence="15">
    <location>
        <begin position="382"/>
        <end position="470"/>
    </location>
</feature>
<dbReference type="PROSITE" id="PS50948">
    <property type="entry name" value="PAN"/>
    <property type="match status" value="1"/>
</dbReference>
<keyword evidence="8" id="KW-0829">Tyrosine-protein kinase</keyword>
<dbReference type="EC" id="2.7.10.2" evidence="2"/>
<dbReference type="InterPro" id="IPR020635">
    <property type="entry name" value="Tyr_kinase_cat_dom"/>
</dbReference>
<evidence type="ECO:0000259" key="13">
    <source>
        <dbReference type="PROSITE" id="PS50011"/>
    </source>
</evidence>
<dbReference type="OrthoDB" id="1668230at2759"/>
<keyword evidence="12" id="KW-0812">Transmembrane</keyword>
<keyword evidence="17" id="KW-1185">Reference proteome</keyword>
<evidence type="ECO:0000256" key="10">
    <source>
        <dbReference type="PROSITE-ProRule" id="PRU10141"/>
    </source>
</evidence>
<keyword evidence="5 10" id="KW-0547">Nucleotide-binding</keyword>
<dbReference type="GO" id="GO:0043235">
    <property type="term" value="C:receptor complex"/>
    <property type="evidence" value="ECO:0007669"/>
    <property type="project" value="TreeGrafter"/>
</dbReference>
<protein>
    <recommendedName>
        <fullName evidence="2">non-specific protein-tyrosine kinase</fullName>
        <ecNumber evidence="2">2.7.10.2</ecNumber>
    </recommendedName>
</protein>
<dbReference type="InterPro" id="IPR050122">
    <property type="entry name" value="RTK"/>
</dbReference>
<name>F2UPS4_SALR5</name>
<keyword evidence="12" id="KW-1133">Transmembrane helix</keyword>
<dbReference type="Proteomes" id="UP000007799">
    <property type="component" value="Unassembled WGS sequence"/>
</dbReference>
<dbReference type="PANTHER" id="PTHR24416:SF621">
    <property type="entry name" value="TYROSINE KINASE RECEPTOR CAD96CA"/>
    <property type="match status" value="1"/>
</dbReference>
<keyword evidence="7 10" id="KW-0067">ATP-binding</keyword>
<dbReference type="STRING" id="946362.F2UPS4"/>
<evidence type="ECO:0000256" key="2">
    <source>
        <dbReference type="ARBA" id="ARBA00011903"/>
    </source>
</evidence>
<feature type="compositionally biased region" description="Low complexity" evidence="11">
    <location>
        <begin position="1866"/>
        <end position="1891"/>
    </location>
</feature>
<dbReference type="InterPro" id="IPR003609">
    <property type="entry name" value="Pan_app"/>
</dbReference>
<comment type="subcellular location">
    <subcellularLocation>
        <location evidence="1">Membrane</location>
        <topology evidence="1">Single-pass membrane protein</topology>
    </subcellularLocation>
</comment>
<reference evidence="16" key="1">
    <citation type="submission" date="2009-08" db="EMBL/GenBank/DDBJ databases">
        <title>Annotation of Salpingoeca rosetta.</title>
        <authorList>
            <consortium name="The Broad Institute Genome Sequencing Platform"/>
            <person name="Russ C."/>
            <person name="Cuomo C."/>
            <person name="Burger G."/>
            <person name="Gray M.W."/>
            <person name="Holland P.W.H."/>
            <person name="King N."/>
            <person name="Lang F.B.F."/>
            <person name="Roger A.J."/>
            <person name="Ruiz-Trillo I."/>
            <person name="Young S.K."/>
            <person name="Zeng Q."/>
            <person name="Gargeya S."/>
            <person name="Alvarado L."/>
            <person name="Berlin A."/>
            <person name="Chapman S.B."/>
            <person name="Chen Z."/>
            <person name="Freedman E."/>
            <person name="Gellesch M."/>
            <person name="Goldberg J."/>
            <person name="Griggs A."/>
            <person name="Gujja S."/>
            <person name="Heilman E."/>
            <person name="Heiman D."/>
            <person name="Howarth C."/>
            <person name="Mehta T."/>
            <person name="Neiman D."/>
            <person name="Pearson M."/>
            <person name="Roberts A."/>
            <person name="Saif S."/>
            <person name="Shea T."/>
            <person name="Shenoy N."/>
            <person name="Sisk P."/>
            <person name="Stolte C."/>
            <person name="Sykes S."/>
            <person name="White J."/>
            <person name="Yandava C."/>
            <person name="Haas B."/>
            <person name="Nusbaum C."/>
            <person name="Birren B."/>
        </authorList>
    </citation>
    <scope>NUCLEOTIDE SEQUENCE [LARGE SCALE GENOMIC DNA]</scope>
    <source>
        <strain evidence="16">ATCC 50818</strain>
    </source>
</reference>
<dbReference type="InterPro" id="IPR017441">
    <property type="entry name" value="Protein_kinase_ATP_BS"/>
</dbReference>
<dbReference type="GO" id="GO:0005886">
    <property type="term" value="C:plasma membrane"/>
    <property type="evidence" value="ECO:0007669"/>
    <property type="project" value="TreeGrafter"/>
</dbReference>
<dbReference type="PROSITE" id="PS50011">
    <property type="entry name" value="PROTEIN_KINASE_DOM"/>
    <property type="match status" value="1"/>
</dbReference>
<dbReference type="RefSeq" id="XP_004988857.1">
    <property type="nucleotide sequence ID" value="XM_004988800.1"/>
</dbReference>
<proteinExistence type="predicted"/>
<evidence type="ECO:0000256" key="9">
    <source>
        <dbReference type="ARBA" id="ARBA00051243"/>
    </source>
</evidence>
<dbReference type="PROSITE" id="PS00107">
    <property type="entry name" value="PROTEIN_KINASE_ATP"/>
    <property type="match status" value="1"/>
</dbReference>
<evidence type="ECO:0000259" key="14">
    <source>
        <dbReference type="PROSITE" id="PS50825"/>
    </source>
</evidence>
<feature type="domain" description="HYR" evidence="14">
    <location>
        <begin position="1191"/>
        <end position="1283"/>
    </location>
</feature>
<keyword evidence="3" id="KW-0808">Transferase</keyword>
<dbReference type="InterPro" id="IPR011009">
    <property type="entry name" value="Kinase-like_dom_sf"/>
</dbReference>
<dbReference type="InterPro" id="IPR000719">
    <property type="entry name" value="Prot_kinase_dom"/>
</dbReference>
<evidence type="ECO:0000256" key="5">
    <source>
        <dbReference type="ARBA" id="ARBA00022741"/>
    </source>
</evidence>
<keyword evidence="6 16" id="KW-0418">Kinase</keyword>
<dbReference type="InterPro" id="IPR001245">
    <property type="entry name" value="Ser-Thr/Tyr_kinase_cat_dom"/>
</dbReference>
<keyword evidence="12" id="KW-0472">Membrane</keyword>
<evidence type="ECO:0000256" key="4">
    <source>
        <dbReference type="ARBA" id="ARBA00022737"/>
    </source>
</evidence>
<evidence type="ECO:0000259" key="15">
    <source>
        <dbReference type="PROSITE" id="PS50948"/>
    </source>
</evidence>
<feature type="domain" description="HYR" evidence="14">
    <location>
        <begin position="1367"/>
        <end position="1470"/>
    </location>
</feature>
<dbReference type="CDD" id="cd00192">
    <property type="entry name" value="PTKc"/>
    <property type="match status" value="1"/>
</dbReference>
<dbReference type="GO" id="GO:0004714">
    <property type="term" value="F:transmembrane receptor protein tyrosine kinase activity"/>
    <property type="evidence" value="ECO:0007669"/>
    <property type="project" value="UniProtKB-EC"/>
</dbReference>
<comment type="catalytic activity">
    <reaction evidence="9">
        <text>L-tyrosyl-[protein] + ATP = O-phospho-L-tyrosyl-[protein] + ADP + H(+)</text>
        <dbReference type="Rhea" id="RHEA:10596"/>
        <dbReference type="Rhea" id="RHEA-COMP:10136"/>
        <dbReference type="Rhea" id="RHEA-COMP:20101"/>
        <dbReference type="ChEBI" id="CHEBI:15378"/>
        <dbReference type="ChEBI" id="CHEBI:30616"/>
        <dbReference type="ChEBI" id="CHEBI:46858"/>
        <dbReference type="ChEBI" id="CHEBI:61978"/>
        <dbReference type="ChEBI" id="CHEBI:456216"/>
        <dbReference type="EC" id="2.7.10.1"/>
    </reaction>
</comment>
<evidence type="ECO:0000256" key="8">
    <source>
        <dbReference type="ARBA" id="ARBA00023137"/>
    </source>
</evidence>
<dbReference type="InParanoid" id="F2UPS4"/>
<dbReference type="KEGG" id="sre:PTSG_10477"/>
<evidence type="ECO:0000256" key="7">
    <source>
        <dbReference type="ARBA" id="ARBA00022840"/>
    </source>
</evidence>
<feature type="region of interest" description="Disordered" evidence="11">
    <location>
        <begin position="1983"/>
        <end position="2031"/>
    </location>
</feature>
<feature type="transmembrane region" description="Helical" evidence="12">
    <location>
        <begin position="1486"/>
        <end position="1508"/>
    </location>
</feature>
<dbReference type="Gene3D" id="1.10.510.10">
    <property type="entry name" value="Transferase(Phosphotransferase) domain 1"/>
    <property type="match status" value="1"/>
</dbReference>
<dbReference type="PRINTS" id="PR00109">
    <property type="entry name" value="TYRKINASE"/>
</dbReference>
<dbReference type="GeneID" id="16069399"/>
<evidence type="ECO:0000313" key="16">
    <source>
        <dbReference type="EMBL" id="EGD79629.1"/>
    </source>
</evidence>
<evidence type="ECO:0000256" key="6">
    <source>
        <dbReference type="ARBA" id="ARBA00022777"/>
    </source>
</evidence>
<evidence type="ECO:0000313" key="17">
    <source>
        <dbReference type="Proteomes" id="UP000007799"/>
    </source>
</evidence>
<dbReference type="GO" id="GO:0007169">
    <property type="term" value="P:cell surface receptor protein tyrosine kinase signaling pathway"/>
    <property type="evidence" value="ECO:0007669"/>
    <property type="project" value="TreeGrafter"/>
</dbReference>
<evidence type="ECO:0000256" key="3">
    <source>
        <dbReference type="ARBA" id="ARBA00022679"/>
    </source>
</evidence>
<dbReference type="GO" id="GO:0005524">
    <property type="term" value="F:ATP binding"/>
    <property type="evidence" value="ECO:0007669"/>
    <property type="project" value="UniProtKB-UniRule"/>
</dbReference>
<evidence type="ECO:0000256" key="12">
    <source>
        <dbReference type="SAM" id="Phobius"/>
    </source>
</evidence>
<dbReference type="PROSITE" id="PS50825">
    <property type="entry name" value="HYR"/>
    <property type="match status" value="3"/>
</dbReference>
<organism evidence="17">
    <name type="scientific">Salpingoeca rosetta (strain ATCC 50818 / BSB-021)</name>
    <dbReference type="NCBI Taxonomy" id="946362"/>
    <lineage>
        <taxon>Eukaryota</taxon>
        <taxon>Choanoflagellata</taxon>
        <taxon>Craspedida</taxon>
        <taxon>Salpingoecidae</taxon>
        <taxon>Salpingoeca</taxon>
    </lineage>
</organism>
<dbReference type="Gene3D" id="3.30.200.20">
    <property type="entry name" value="Phosphorylase Kinase, domain 1"/>
    <property type="match status" value="1"/>
</dbReference>
<dbReference type="FunFam" id="1.10.510.10:FF:000521">
    <property type="entry name" value="Tyrosine-protein kinase pr2"/>
    <property type="match status" value="1"/>
</dbReference>
<feature type="region of interest" description="Disordered" evidence="11">
    <location>
        <begin position="1866"/>
        <end position="1902"/>
    </location>
</feature>
<dbReference type="SUPFAM" id="SSF56112">
    <property type="entry name" value="Protein kinase-like (PK-like)"/>
    <property type="match status" value="1"/>
</dbReference>
<feature type="compositionally biased region" description="Low complexity" evidence="11">
    <location>
        <begin position="1983"/>
        <end position="1995"/>
    </location>
</feature>
<dbReference type="SMART" id="SM00219">
    <property type="entry name" value="TyrKc"/>
    <property type="match status" value="1"/>
</dbReference>
<accession>F2UPS4</accession>
<dbReference type="GO" id="GO:0004715">
    <property type="term" value="F:non-membrane spanning protein tyrosine kinase activity"/>
    <property type="evidence" value="ECO:0007669"/>
    <property type="project" value="UniProtKB-EC"/>
</dbReference>
<gene>
    <name evidence="16" type="ORF">PTSG_10477</name>
</gene>
<evidence type="ECO:0000256" key="1">
    <source>
        <dbReference type="ARBA" id="ARBA00004167"/>
    </source>
</evidence>
<keyword evidence="4" id="KW-0677">Repeat</keyword>
<evidence type="ECO:0000256" key="11">
    <source>
        <dbReference type="SAM" id="MobiDB-lite"/>
    </source>
</evidence>
<dbReference type="EMBL" id="GL832987">
    <property type="protein sequence ID" value="EGD79629.1"/>
    <property type="molecule type" value="Genomic_DNA"/>
</dbReference>
<dbReference type="InterPro" id="IPR003410">
    <property type="entry name" value="HYR_dom"/>
</dbReference>
<dbReference type="Pfam" id="PF07714">
    <property type="entry name" value="PK_Tyr_Ser-Thr"/>
    <property type="match status" value="1"/>
</dbReference>
<sequence length="2031" mass="218605">MPTNNVTPTHLLLDMIARTTTASTQTDTEASFLLDALAKQRAIIITTSTRTSSSSSSGDAVLCCVLRQRSQRTTMASTCAGKSDRAAVTALAAAVCLISMLHVPGATANATATHWTPPQDDWTITVFSDVDCSESAMTHVRYTAVSGCSSITDYTNARCDCNDRFVRERANADCSNSGTENGPLSGTSTCQSSTAMNKMFQTYCPASLPEWADVLGDGSTVTPDLVVALFGDNACSNASFIAYDVVKEGTCISYDSSQYSATLLQYPQVQLNDCNNASVGTTVWERQCFNLSNGLFGAICSDCFGDLAYNPSSATQHCTDGSPSTTSVLSTTTAQCALGFVQSPGTSASGRACESDAYACVDGKIEPFSALCTCSDTNCVLCYDSASGAYDNLGVTMIGYDEPDNEYLMCEENVADVDACVTLCASMSNCTSFSYEETAAICCFFAGGVVEFKDEMDSGDSIIYFAMDGCHECDFNYYLKDMACHVVNFPPLVASYDPQEFIFSINDQGSFPRVLTNLFIYPGVYADSTVEVDVSVAEEYSDIVNITGSDVMLLAPFNATGVYNVTITAQDNRNECVYDDDGSRYDGPCTTDYVIQIVVMDIVCAEDQLLIATNDDHADTDLTFPTAFPLPQSQFNVTSSKEDLMSFPLGVTTVNFTGESELWGVINSCGTTVSVFRGVEVEVDVLSATSGDNIMTIFVVTNLFGDVLSPLGGFNMTQDTNDVIISISASTGEPFLVSSQTNQYDLRLSFDLRFCPDGVSFPTSATLVDMDQSTDTSSASGMRAVWAEFRSDGDVPGVTLVTKQAVVDAESGCFRVSGESSPIRDQFLFDTIDIYFTFAEDAFVAGLLPVDMAPVSPGYVAFVADSGTSPLPPSLLLEPPVTLEDREAPKFTNCPSEPIVVYAGHGEATAVAMWDDIVVTDNIGAVLTPPDRGPGSAFSVVDSPHAIVYSATDGIFTTTCEFWVIVNVEEELAVSLSPRISTITKEEETFAGAALYAVTYSLLDDSPHNLTFTEDLLTKNTISVTFAEASRLAVVLQGTANATDVRLQVDMQWVTSQSFSQDILIDADDIKVTAVLTPATIDDTSSSSSSSPSSSPDGALTEELALEFSSLHREMVLGSSGGEITVVGEAPISGAVAFGSIILKLTYINDLETNLPSQMTEWTPQTATIGFRYLYDEDTTVAEDVYAVAFYDANPPVIFGCPTEAIRASNDPGKQHATVSFPKLTAEDDQAGFIVPTNPLYTNFTGTFEVQLPPALSGVRVVYTATDWYGNTATCAFDVRVVDSEPPQVVCHPDVVVWELSAGSDDVDLTMDDITGNYTDNVDFDGWVTVQEPRGGVSLGVGNYSFTTTVSDAYKNTNSCVTYIEVIDMTPPAILSCPTDQTGVADPDLDPNDPSLPIAGAASNTDTYVAINFTASIMQNIRFHNDDVARLEKDVPTLARYAAGRTPVTVTAYDAAGNPAVCSFDVVVADTTQQQPQAATALDSSALAGIGTGAGVVVMALAVVVFMLRRVSRKPQEWDDIFASMEAFSLQQEAQGGPVRPREIRRAQLKLNLELGKGAFGIVYKGLLKDIPGVPAYLVAVKSLHDNATGADKQELLEEAAVMAQFAHPNVVAMVGVVTVGDPLLVILEYMEHGSLKSYLENKDVPSELKIQFIADCCAGLAHIHAKGFIHRDVAARNVLISTEVTAKIADFGLTRESKEHEDYYRSRGGALPVRWTAPEALESRKFDESTDIWSMGIVMHEVYTRADTPYKGFTNQKVWVQVCAGYRLPRPPTCQQVVYESMLRCWAADPSQRPSFTELEQTFRKLQETNLAPAIGARPSHHADVVPNPYVDDPTNCPDNDTVAAYIDNERMATNPMYRGNRNVAAAAAAAHKAPPPQSSSSSSSSRPTASAPPRPPVAEEEPDAYVDMMNVAEVKLEACEIVQQHQETKQHQSAPTQQRVERIDEEKNEQEYMDLTGFIEVPLETVKEPTTTETKVVAVEGHTASSQRSAQASTPDQGSGRIAKEEDEEEGVPAEERTYLEPIAQLISM</sequence>